<organism evidence="1 2">
    <name type="scientific">Romanomermis culicivorax</name>
    <name type="common">Nematode worm</name>
    <dbReference type="NCBI Taxonomy" id="13658"/>
    <lineage>
        <taxon>Eukaryota</taxon>
        <taxon>Metazoa</taxon>
        <taxon>Ecdysozoa</taxon>
        <taxon>Nematoda</taxon>
        <taxon>Enoplea</taxon>
        <taxon>Dorylaimia</taxon>
        <taxon>Mermithida</taxon>
        <taxon>Mermithoidea</taxon>
        <taxon>Mermithidae</taxon>
        <taxon>Romanomermis</taxon>
    </lineage>
</organism>
<proteinExistence type="predicted"/>
<evidence type="ECO:0000313" key="2">
    <source>
        <dbReference type="WBParaSite" id="nRc.2.0.1.t07255-RA"/>
    </source>
</evidence>
<keyword evidence="1" id="KW-1185">Reference proteome</keyword>
<protein>
    <submittedName>
        <fullName evidence="2">Uncharacterized protein</fullName>
    </submittedName>
</protein>
<name>A0A915HZE2_ROMCU</name>
<evidence type="ECO:0000313" key="1">
    <source>
        <dbReference type="Proteomes" id="UP000887565"/>
    </source>
</evidence>
<sequence>MELESEEKADSRLLGEESYKQVNDEDALLCISIPNPETAKSALTSSSIMQLQLQLQVVMQLQTEMMGPPALPTPQVIQASTMDVSQYLSSIENQAQLEEIPIAQDE</sequence>
<accession>A0A915HZE2</accession>
<dbReference type="WBParaSite" id="nRc.2.0.1.t07255-RA">
    <property type="protein sequence ID" value="nRc.2.0.1.t07255-RA"/>
    <property type="gene ID" value="nRc.2.0.1.g07255"/>
</dbReference>
<dbReference type="AlphaFoldDB" id="A0A915HZE2"/>
<dbReference type="Proteomes" id="UP000887565">
    <property type="component" value="Unplaced"/>
</dbReference>
<reference evidence="2" key="1">
    <citation type="submission" date="2022-11" db="UniProtKB">
        <authorList>
            <consortium name="WormBaseParasite"/>
        </authorList>
    </citation>
    <scope>IDENTIFICATION</scope>
</reference>